<evidence type="ECO:0000313" key="1">
    <source>
        <dbReference type="EMBL" id="KKM74599.1"/>
    </source>
</evidence>
<organism evidence="1">
    <name type="scientific">marine sediment metagenome</name>
    <dbReference type="NCBI Taxonomy" id="412755"/>
    <lineage>
        <taxon>unclassified sequences</taxon>
        <taxon>metagenomes</taxon>
        <taxon>ecological metagenomes</taxon>
    </lineage>
</organism>
<reference evidence="1" key="1">
    <citation type="journal article" date="2015" name="Nature">
        <title>Complex archaea that bridge the gap between prokaryotes and eukaryotes.</title>
        <authorList>
            <person name="Spang A."/>
            <person name="Saw J.H."/>
            <person name="Jorgensen S.L."/>
            <person name="Zaremba-Niedzwiedzka K."/>
            <person name="Martijn J."/>
            <person name="Lind A.E."/>
            <person name="van Eijk R."/>
            <person name="Schleper C."/>
            <person name="Guy L."/>
            <person name="Ettema T.J."/>
        </authorList>
    </citation>
    <scope>NUCLEOTIDE SEQUENCE</scope>
</reference>
<accession>A0A0F9JXS2</accession>
<gene>
    <name evidence="1" type="ORF">LCGC14_1398730</name>
</gene>
<dbReference type="EMBL" id="LAZR01009114">
    <property type="protein sequence ID" value="KKM74599.1"/>
    <property type="molecule type" value="Genomic_DNA"/>
</dbReference>
<protein>
    <recommendedName>
        <fullName evidence="2">ASCH domain-containing protein</fullName>
    </recommendedName>
</protein>
<proteinExistence type="predicted"/>
<dbReference type="AlphaFoldDB" id="A0A0F9JXS2"/>
<comment type="caution">
    <text evidence="1">The sequence shown here is derived from an EMBL/GenBank/DDBJ whole genome shotgun (WGS) entry which is preliminary data.</text>
</comment>
<evidence type="ECO:0008006" key="2">
    <source>
        <dbReference type="Google" id="ProtNLM"/>
    </source>
</evidence>
<name>A0A0F9JXS2_9ZZZZ</name>
<sequence length="145" mass="17411">MWQLFGFMKIMEELLLEGKKRRTSRAFSKFRDRCKIGDIMRIYTGLRTKNCKKLFNARVVEKLYWNIDDAPGDQKLAKKLESPRKGETWEEFALKDGFDFYSDFLSFFKDHPKKTKKFIFFRFTTNLMEEYNIPNNMKITAFIGV</sequence>